<evidence type="ECO:0000256" key="1">
    <source>
        <dbReference type="SAM" id="MobiDB-lite"/>
    </source>
</evidence>
<comment type="caution">
    <text evidence="3">The sequence shown here is derived from an EMBL/GenBank/DDBJ whole genome shotgun (WGS) entry which is preliminary data.</text>
</comment>
<feature type="domain" description="PH" evidence="2">
    <location>
        <begin position="376"/>
        <end position="468"/>
    </location>
</feature>
<protein>
    <recommendedName>
        <fullName evidence="2">PH domain-containing protein</fullName>
    </recommendedName>
</protein>
<keyword evidence="4" id="KW-1185">Reference proteome</keyword>
<organism evidence="3 4">
    <name type="scientific">Bremia lactucae</name>
    <name type="common">Lettuce downy mildew</name>
    <dbReference type="NCBI Taxonomy" id="4779"/>
    <lineage>
        <taxon>Eukaryota</taxon>
        <taxon>Sar</taxon>
        <taxon>Stramenopiles</taxon>
        <taxon>Oomycota</taxon>
        <taxon>Peronosporomycetes</taxon>
        <taxon>Peronosporales</taxon>
        <taxon>Peronosporaceae</taxon>
        <taxon>Bremia</taxon>
    </lineage>
</organism>
<feature type="region of interest" description="Disordered" evidence="1">
    <location>
        <begin position="228"/>
        <end position="251"/>
    </location>
</feature>
<proteinExistence type="predicted"/>
<dbReference type="InterPro" id="IPR011993">
    <property type="entry name" value="PH-like_dom_sf"/>
</dbReference>
<dbReference type="EMBL" id="SHOA02000001">
    <property type="protein sequence ID" value="TDH65299.1"/>
    <property type="molecule type" value="Genomic_DNA"/>
</dbReference>
<dbReference type="InterPro" id="IPR001849">
    <property type="entry name" value="PH_domain"/>
</dbReference>
<dbReference type="KEGG" id="blac:94348709"/>
<dbReference type="CDD" id="cd00821">
    <property type="entry name" value="PH"/>
    <property type="match status" value="2"/>
</dbReference>
<dbReference type="GeneID" id="94348709"/>
<gene>
    <name evidence="3" type="ORF">CCR75_004953</name>
</gene>
<sequence>MVTQRVVPICPNGASSYHAGKVALDEMLAHFDEPPHAVEKTEAQDDDDGTATLGLAVNTQNYQALLENLAHRRRTSVAISSSPRYQHESITMCLPHQEKELKSPESDETVEADDDEEEVRDRTVVGLPVDTRNYEAIVSGNRPIRSDPGLNHLATVPDLVKLSEAPQSVPGIVGHNMEDDAVMGLPISTGNYVAYLVGQQVSGIQQAGHRNRGYSTLAHEKELHIDDSCGSSSRCGTSSPNSTPLNGNKRNDSCTSCFDTRRASNAAYVPYSSWVYIQHGAFKSWKRFYAVLSGLEFKFSKGAGHSLKGFGQLAAVRRMDALRYGLLLELGDGSTIQIRCPGEKEFEQWLDATEKAIERHQHQTSQSKTSYTLTATEQHDGYLFKQEKNKAWKRFFFIVRTDGYIECRDHEQGAADRKHSGYIKAVSFADCHSNGLAIQLSTDVSMVCYADSYDEQMLWYGAISAAAAANGKTAEAKTTVKSCYVEMAILNHAGWLFKQAGLFKGWKRLYFTLHGIELAYAKDTNSEILVCDKVQSVDEWEGHANGLLIRLISGRVWKIHADSYETAKRWRSVIRSACRHAETFSLKKYLTGRRRKKLRPVFGGWLTEVRKDFSLRRFFVVDGVILGVANDVDNQLCRLGNVVEVGSTRDLERGIVFTFSNGTTLKVNCDSLADSRYWYECLSFSIK</sequence>
<evidence type="ECO:0000313" key="4">
    <source>
        <dbReference type="Proteomes" id="UP000294530"/>
    </source>
</evidence>
<reference evidence="3 4" key="1">
    <citation type="journal article" date="2021" name="Genome Biol.">
        <title>AFLAP: assembly-free linkage analysis pipeline using k-mers from genome sequencing data.</title>
        <authorList>
            <person name="Fletcher K."/>
            <person name="Zhang L."/>
            <person name="Gil J."/>
            <person name="Han R."/>
            <person name="Cavanaugh K."/>
            <person name="Michelmore R."/>
        </authorList>
    </citation>
    <scope>NUCLEOTIDE SEQUENCE [LARGE SCALE GENOMIC DNA]</scope>
    <source>
        <strain evidence="3 4">SF5</strain>
    </source>
</reference>
<dbReference type="Pfam" id="PF00169">
    <property type="entry name" value="PH"/>
    <property type="match status" value="1"/>
</dbReference>
<feature type="domain" description="PH" evidence="2">
    <location>
        <begin position="489"/>
        <end position="579"/>
    </location>
</feature>
<dbReference type="Proteomes" id="UP000294530">
    <property type="component" value="Unassembled WGS sequence"/>
</dbReference>
<dbReference type="PANTHER" id="PTHR14336:SF15">
    <property type="entry name" value="DUAL ADAPTER FOR PHOSPHOTYROSINE AND 3-PHOSPHOTYROSINE AND 3-PHOSPHOINOSITIDE"/>
    <property type="match status" value="1"/>
</dbReference>
<dbReference type="AlphaFoldDB" id="A0A976FFA4"/>
<dbReference type="SUPFAM" id="SSF50729">
    <property type="entry name" value="PH domain-like"/>
    <property type="match status" value="3"/>
</dbReference>
<dbReference type="PANTHER" id="PTHR14336">
    <property type="entry name" value="TANDEM PH DOMAIN CONTAINING PROTEIN"/>
    <property type="match status" value="1"/>
</dbReference>
<feature type="region of interest" description="Disordered" evidence="1">
    <location>
        <begin position="97"/>
        <end position="121"/>
    </location>
</feature>
<feature type="compositionally biased region" description="Acidic residues" evidence="1">
    <location>
        <begin position="106"/>
        <end position="118"/>
    </location>
</feature>
<feature type="compositionally biased region" description="Low complexity" evidence="1">
    <location>
        <begin position="228"/>
        <end position="243"/>
    </location>
</feature>
<dbReference type="InterPro" id="IPR051707">
    <property type="entry name" value="PI-Interact_SigTrans_Reg"/>
</dbReference>
<dbReference type="Gene3D" id="2.30.29.30">
    <property type="entry name" value="Pleckstrin-homology domain (PH domain)/Phosphotyrosine-binding domain (PTB)"/>
    <property type="match status" value="3"/>
</dbReference>
<dbReference type="RefSeq" id="XP_067814798.1">
    <property type="nucleotide sequence ID" value="XM_067963038.1"/>
</dbReference>
<evidence type="ECO:0000259" key="2">
    <source>
        <dbReference type="PROSITE" id="PS50003"/>
    </source>
</evidence>
<feature type="domain" description="PH" evidence="2">
    <location>
        <begin position="268"/>
        <end position="358"/>
    </location>
</feature>
<dbReference type="OrthoDB" id="185175at2759"/>
<accession>A0A976FFA4</accession>
<dbReference type="PROSITE" id="PS50003">
    <property type="entry name" value="PH_DOMAIN"/>
    <property type="match status" value="3"/>
</dbReference>
<name>A0A976FFA4_BRELC</name>
<evidence type="ECO:0000313" key="3">
    <source>
        <dbReference type="EMBL" id="TDH65299.1"/>
    </source>
</evidence>
<dbReference type="SMART" id="SM00233">
    <property type="entry name" value="PH"/>
    <property type="match status" value="3"/>
</dbReference>